<evidence type="ECO:0000313" key="3">
    <source>
        <dbReference type="Proteomes" id="UP000199534"/>
    </source>
</evidence>
<accession>A0A1I6FV18</accession>
<dbReference type="AlphaFoldDB" id="A0A1I6FV18"/>
<dbReference type="InterPro" id="IPR050249">
    <property type="entry name" value="Pseudomonas-type_ThrB"/>
</dbReference>
<dbReference type="PANTHER" id="PTHR21064:SF5">
    <property type="entry name" value="SLR1880 PROTEIN"/>
    <property type="match status" value="1"/>
</dbReference>
<dbReference type="InterPro" id="IPR002575">
    <property type="entry name" value="Aminoglycoside_PTrfase"/>
</dbReference>
<reference evidence="2 3" key="1">
    <citation type="submission" date="2016-10" db="EMBL/GenBank/DDBJ databases">
        <authorList>
            <person name="de Groot N.N."/>
        </authorList>
    </citation>
    <scope>NUCLEOTIDE SEQUENCE [LARGE SCALE GENOMIC DNA]</scope>
    <source>
        <strain evidence="2 3">DSM 21019</strain>
    </source>
</reference>
<dbReference type="OrthoDB" id="526037at2"/>
<keyword evidence="3" id="KW-1185">Reference proteome</keyword>
<dbReference type="Pfam" id="PF01636">
    <property type="entry name" value="APH"/>
    <property type="match status" value="1"/>
</dbReference>
<dbReference type="EMBL" id="FOYQ01000001">
    <property type="protein sequence ID" value="SFR33780.1"/>
    <property type="molecule type" value="Genomic_DNA"/>
</dbReference>
<evidence type="ECO:0000313" key="2">
    <source>
        <dbReference type="EMBL" id="SFR33780.1"/>
    </source>
</evidence>
<protein>
    <submittedName>
        <fullName evidence="2">Phosphotransferase enzyme family protein</fullName>
    </submittedName>
</protein>
<feature type="domain" description="Aminoglycoside phosphotransferase" evidence="1">
    <location>
        <begin position="24"/>
        <end position="246"/>
    </location>
</feature>
<organism evidence="2 3">
    <name type="scientific">Robiginitalea myxolifaciens</name>
    <dbReference type="NCBI Taxonomy" id="400055"/>
    <lineage>
        <taxon>Bacteria</taxon>
        <taxon>Pseudomonadati</taxon>
        <taxon>Bacteroidota</taxon>
        <taxon>Flavobacteriia</taxon>
        <taxon>Flavobacteriales</taxon>
        <taxon>Flavobacteriaceae</taxon>
        <taxon>Robiginitalea</taxon>
    </lineage>
</organism>
<sequence length="351" mass="40064">METDSLAAILRAYGYTPESARLAPMQEGYINQSYLLCAPGFPDRLLQQISLAVFPDIDPLMENLQRVLPLLQAPDYHPIQLIPASSGESFIRDNTNAPWRLLSFVENSRSYGHTDNPEIAFECGRIVGRFHQLLEGVDVNSFPPVLVDFHNLEVRLEQLRLAEESAARERMQKASPWISQVGELARYFDYFPWESLPLRLCHNDTKLSNFLFDEASDKGRCLVDLDTIMPGYLLYDLGDILRMLIQPFAEDHPNYKELYLRPEYFEVFCQGLASSGLYMTPAEKGVVAESAFLMPLLHGIRGLTDYLEGDRHYRVVHPEQNLVRASNLITTARLVHQDMDNLKQLARSVLD</sequence>
<gene>
    <name evidence="2" type="ORF">SAMN04490243_0729</name>
</gene>
<dbReference type="STRING" id="400055.SAMN04490243_0729"/>
<proteinExistence type="predicted"/>
<evidence type="ECO:0000259" key="1">
    <source>
        <dbReference type="Pfam" id="PF01636"/>
    </source>
</evidence>
<keyword evidence="2" id="KW-0808">Transferase</keyword>
<dbReference type="RefSeq" id="WP_092980760.1">
    <property type="nucleotide sequence ID" value="NZ_FOYQ01000001.1"/>
</dbReference>
<dbReference type="GO" id="GO:0016740">
    <property type="term" value="F:transferase activity"/>
    <property type="evidence" value="ECO:0007669"/>
    <property type="project" value="UniProtKB-KW"/>
</dbReference>
<dbReference type="Gene3D" id="3.90.1200.10">
    <property type="match status" value="1"/>
</dbReference>
<name>A0A1I6FV18_9FLAO</name>
<dbReference type="Proteomes" id="UP000199534">
    <property type="component" value="Unassembled WGS sequence"/>
</dbReference>
<dbReference type="InterPro" id="IPR011009">
    <property type="entry name" value="Kinase-like_dom_sf"/>
</dbReference>
<dbReference type="SUPFAM" id="SSF56112">
    <property type="entry name" value="Protein kinase-like (PK-like)"/>
    <property type="match status" value="1"/>
</dbReference>
<dbReference type="PANTHER" id="PTHR21064">
    <property type="entry name" value="AMINOGLYCOSIDE PHOSPHOTRANSFERASE DOMAIN-CONTAINING PROTEIN-RELATED"/>
    <property type="match status" value="1"/>
</dbReference>